<keyword evidence="1" id="KW-1133">Transmembrane helix</keyword>
<gene>
    <name evidence="2" type="ORF">P4B07_23810</name>
</gene>
<organism evidence="2 3">
    <name type="scientific">Ensifer adhaerens</name>
    <name type="common">Sinorhizobium morelense</name>
    <dbReference type="NCBI Taxonomy" id="106592"/>
    <lineage>
        <taxon>Bacteria</taxon>
        <taxon>Pseudomonadati</taxon>
        <taxon>Pseudomonadota</taxon>
        <taxon>Alphaproteobacteria</taxon>
        <taxon>Hyphomicrobiales</taxon>
        <taxon>Rhizobiaceae</taxon>
        <taxon>Sinorhizobium/Ensifer group</taxon>
        <taxon>Ensifer</taxon>
    </lineage>
</organism>
<accession>A0ABY8HR06</accession>
<dbReference type="Proteomes" id="UP001214094">
    <property type="component" value="Plasmid unnamedA"/>
</dbReference>
<feature type="transmembrane region" description="Helical" evidence="1">
    <location>
        <begin position="21"/>
        <end position="39"/>
    </location>
</feature>
<proteinExistence type="predicted"/>
<keyword evidence="3" id="KW-1185">Reference proteome</keyword>
<protein>
    <recommendedName>
        <fullName evidence="4">ABC transporter permease</fullName>
    </recommendedName>
</protein>
<keyword evidence="1" id="KW-0472">Membrane</keyword>
<dbReference type="RefSeq" id="WP_255380984.1">
    <property type="nucleotide sequence ID" value="NZ_CAXURO020000002.1"/>
</dbReference>
<evidence type="ECO:0000256" key="1">
    <source>
        <dbReference type="SAM" id="Phobius"/>
    </source>
</evidence>
<sequence>MNNNGRLSGNSFAAHNLRDRLAADGLAYLVALMPVFLLLC</sequence>
<dbReference type="EMBL" id="CP121309">
    <property type="protein sequence ID" value="WFP94238.1"/>
    <property type="molecule type" value="Genomic_DNA"/>
</dbReference>
<reference evidence="2 3" key="1">
    <citation type="submission" date="2023-03" db="EMBL/GenBank/DDBJ databases">
        <title>Comparative genome and transcriptome analysis combination mining strategies for increasing vitamin B12 production of Ensifer adhaerens strain.</title>
        <authorList>
            <person name="Yongheng L."/>
        </authorList>
    </citation>
    <scope>NUCLEOTIDE SEQUENCE [LARGE SCALE GENOMIC DNA]</scope>
    <source>
        <strain evidence="2 3">Casida A-T305</strain>
        <plasmid evidence="2 3">unnamedA</plasmid>
    </source>
</reference>
<geneLocation type="plasmid" evidence="2 3">
    <name>unnamedA</name>
</geneLocation>
<keyword evidence="1" id="KW-0812">Transmembrane</keyword>
<name>A0ABY8HR06_ENSAD</name>
<evidence type="ECO:0000313" key="3">
    <source>
        <dbReference type="Proteomes" id="UP001214094"/>
    </source>
</evidence>
<keyword evidence="2" id="KW-0614">Plasmid</keyword>
<evidence type="ECO:0000313" key="2">
    <source>
        <dbReference type="EMBL" id="WFP94238.1"/>
    </source>
</evidence>
<dbReference type="GeneID" id="74309043"/>
<evidence type="ECO:0008006" key="4">
    <source>
        <dbReference type="Google" id="ProtNLM"/>
    </source>
</evidence>